<feature type="domain" description="4-oxalocrotonate tautomerase-like" evidence="3">
    <location>
        <begin position="2"/>
        <end position="57"/>
    </location>
</feature>
<dbReference type="Proteomes" id="UP000664398">
    <property type="component" value="Unassembled WGS sequence"/>
</dbReference>
<dbReference type="InterPro" id="IPR014347">
    <property type="entry name" value="Tautomerase/MIF_sf"/>
</dbReference>
<dbReference type="Pfam" id="PF01361">
    <property type="entry name" value="Tautomerase"/>
    <property type="match status" value="1"/>
</dbReference>
<dbReference type="SUPFAM" id="SSF55331">
    <property type="entry name" value="Tautomerase/MIF"/>
    <property type="match status" value="1"/>
</dbReference>
<dbReference type="GO" id="GO:0016853">
    <property type="term" value="F:isomerase activity"/>
    <property type="evidence" value="ECO:0007669"/>
    <property type="project" value="UniProtKB-KW"/>
</dbReference>
<organism evidence="4 5">
    <name type="scientific">Leucobacter ruminantium</name>
    <dbReference type="NCBI Taxonomy" id="1289170"/>
    <lineage>
        <taxon>Bacteria</taxon>
        <taxon>Bacillati</taxon>
        <taxon>Actinomycetota</taxon>
        <taxon>Actinomycetes</taxon>
        <taxon>Micrococcales</taxon>
        <taxon>Microbacteriaceae</taxon>
        <taxon>Leucobacter</taxon>
    </lineage>
</organism>
<dbReference type="EMBL" id="JAGDYL010000001">
    <property type="protein sequence ID" value="MBO1803907.1"/>
    <property type="molecule type" value="Genomic_DNA"/>
</dbReference>
<evidence type="ECO:0000313" key="4">
    <source>
        <dbReference type="EMBL" id="MBO1803907.1"/>
    </source>
</evidence>
<accession>A0A939LT58</accession>
<dbReference type="InterPro" id="IPR004370">
    <property type="entry name" value="4-OT-like_dom"/>
</dbReference>
<evidence type="ECO:0000259" key="3">
    <source>
        <dbReference type="Pfam" id="PF01361"/>
    </source>
</evidence>
<keyword evidence="2" id="KW-0413">Isomerase</keyword>
<sequence>MPFVQVHIWEGRTVDQKRKLAKAITDAMVEHVDADPTGLHVAIAEYPRESWARNGVLGVDRKDV</sequence>
<dbReference type="PANTHER" id="PTHR35530:SF1">
    <property type="entry name" value="2-HYDROXYMUCONATE TAUTOMERASE"/>
    <property type="match status" value="1"/>
</dbReference>
<dbReference type="Gene3D" id="3.30.429.10">
    <property type="entry name" value="Macrophage Migration Inhibitory Factor"/>
    <property type="match status" value="1"/>
</dbReference>
<dbReference type="AlphaFoldDB" id="A0A939LT58"/>
<comment type="caution">
    <text evidence="4">The sequence shown here is derived from an EMBL/GenBank/DDBJ whole genome shotgun (WGS) entry which is preliminary data.</text>
</comment>
<comment type="similarity">
    <text evidence="1">Belongs to the 4-oxalocrotonate tautomerase family.</text>
</comment>
<evidence type="ECO:0000256" key="1">
    <source>
        <dbReference type="ARBA" id="ARBA00006723"/>
    </source>
</evidence>
<dbReference type="RefSeq" id="WP_208044386.1">
    <property type="nucleotide sequence ID" value="NZ_JAGDYL010000001.1"/>
</dbReference>
<evidence type="ECO:0000256" key="2">
    <source>
        <dbReference type="ARBA" id="ARBA00023235"/>
    </source>
</evidence>
<evidence type="ECO:0000313" key="5">
    <source>
        <dbReference type="Proteomes" id="UP000664398"/>
    </source>
</evidence>
<gene>
    <name evidence="4" type="ORF">J4H91_01045</name>
</gene>
<name>A0A939LT58_9MICO</name>
<protein>
    <submittedName>
        <fullName evidence="4">Tautomerase family protein</fullName>
    </submittedName>
</protein>
<reference evidence="4" key="1">
    <citation type="submission" date="2021-03" db="EMBL/GenBank/DDBJ databases">
        <title>Leucobacter chromiisoli sp. nov., isolated from chromium-containing soil of chemical plant.</title>
        <authorList>
            <person name="Xu Z."/>
        </authorList>
    </citation>
    <scope>NUCLEOTIDE SEQUENCE</scope>
    <source>
        <strain evidence="4">A2</strain>
    </source>
</reference>
<keyword evidence="5" id="KW-1185">Reference proteome</keyword>
<dbReference type="PANTHER" id="PTHR35530">
    <property type="entry name" value="TAUTOMERASE-RELATED"/>
    <property type="match status" value="1"/>
</dbReference>
<proteinExistence type="inferred from homology"/>